<dbReference type="PANTHER" id="PTHR35794">
    <property type="entry name" value="CELL DIVISION PROTEIN DIVIVA"/>
    <property type="match status" value="1"/>
</dbReference>
<evidence type="ECO:0000313" key="9">
    <source>
        <dbReference type="EMBL" id="PEN12644.1"/>
    </source>
</evidence>
<protein>
    <recommendedName>
        <fullName evidence="11">Cell division protein DivIVA</fullName>
    </recommendedName>
</protein>
<keyword evidence="5 7" id="KW-0175">Coiled coil</keyword>
<evidence type="ECO:0008006" key="11">
    <source>
        <dbReference type="Google" id="ProtNLM"/>
    </source>
</evidence>
<reference evidence="9 10" key="1">
    <citation type="submission" date="2017-10" db="EMBL/GenBank/DDBJ databases">
        <title>Draft genome of Longibacter Salinarum.</title>
        <authorList>
            <person name="Goh K.M."/>
            <person name="Shamsir M.S."/>
            <person name="Lim S.W."/>
        </authorList>
    </citation>
    <scope>NUCLEOTIDE SEQUENCE [LARGE SCALE GENOMIC DNA]</scope>
    <source>
        <strain evidence="9 10">KCTC 52045</strain>
    </source>
</reference>
<evidence type="ECO:0000256" key="5">
    <source>
        <dbReference type="ARBA" id="ARBA00023054"/>
    </source>
</evidence>
<feature type="compositionally biased region" description="Polar residues" evidence="8">
    <location>
        <begin position="256"/>
        <end position="266"/>
    </location>
</feature>
<dbReference type="Proteomes" id="UP000220102">
    <property type="component" value="Unassembled WGS sequence"/>
</dbReference>
<feature type="compositionally biased region" description="Basic and acidic residues" evidence="8">
    <location>
        <begin position="183"/>
        <end position="200"/>
    </location>
</feature>
<evidence type="ECO:0000256" key="4">
    <source>
        <dbReference type="ARBA" id="ARBA00022618"/>
    </source>
</evidence>
<dbReference type="RefSeq" id="WP_098077082.1">
    <property type="nucleotide sequence ID" value="NZ_PDEQ01000007.1"/>
</dbReference>
<dbReference type="NCBIfam" id="TIGR03544">
    <property type="entry name" value="DivI1A_domain"/>
    <property type="match status" value="1"/>
</dbReference>
<accession>A0A2A8CVM7</accession>
<keyword evidence="10" id="KW-1185">Reference proteome</keyword>
<evidence type="ECO:0000256" key="7">
    <source>
        <dbReference type="SAM" id="Coils"/>
    </source>
</evidence>
<keyword evidence="6" id="KW-0131">Cell cycle</keyword>
<comment type="subcellular location">
    <subcellularLocation>
        <location evidence="1">Cytoplasm</location>
    </subcellularLocation>
</comment>
<feature type="compositionally biased region" description="Polar residues" evidence="8">
    <location>
        <begin position="161"/>
        <end position="176"/>
    </location>
</feature>
<evidence type="ECO:0000256" key="3">
    <source>
        <dbReference type="ARBA" id="ARBA00022490"/>
    </source>
</evidence>
<sequence length="292" mass="32545">MDLTPSDVRNHSFSRALRGFDAEEVKSYLQTVADELDTLSGERNEMKSRIEKLESKVERYGAVARVLDETIDDTNRSTEELVRDVKAKLDAAKEDAEEVARNAEEQARAIRRKTAQLHERIRQEADEVTEQRRDLARRQQKLMQITAQLTELAGGQIDAEASSSDGAANTSTTPPTLYSGGRPQEEAGQKEKKEKTKQEWIDSLFPNRLGAGDAPQPEREPAQSTSEPTSQESEEPAEGQKSSGSSHFEAIKQDVKSQGGQKQARPSASDDDEDGPSTNELERIWDIFDQTQ</sequence>
<keyword evidence="3" id="KW-0963">Cytoplasm</keyword>
<dbReference type="GO" id="GO:0005737">
    <property type="term" value="C:cytoplasm"/>
    <property type="evidence" value="ECO:0007669"/>
    <property type="project" value="UniProtKB-SubCell"/>
</dbReference>
<dbReference type="GO" id="GO:0051301">
    <property type="term" value="P:cell division"/>
    <property type="evidence" value="ECO:0007669"/>
    <property type="project" value="UniProtKB-KW"/>
</dbReference>
<name>A0A2A8CVM7_9BACT</name>
<evidence type="ECO:0000256" key="1">
    <source>
        <dbReference type="ARBA" id="ARBA00004496"/>
    </source>
</evidence>
<feature type="coiled-coil region" evidence="7">
    <location>
        <begin position="29"/>
        <end position="138"/>
    </location>
</feature>
<dbReference type="EMBL" id="PDEQ01000007">
    <property type="protein sequence ID" value="PEN12644.1"/>
    <property type="molecule type" value="Genomic_DNA"/>
</dbReference>
<dbReference type="PANTHER" id="PTHR35794:SF2">
    <property type="entry name" value="CELL DIVISION PROTEIN DIVIVA"/>
    <property type="match status" value="1"/>
</dbReference>
<evidence type="ECO:0000256" key="2">
    <source>
        <dbReference type="ARBA" id="ARBA00009008"/>
    </source>
</evidence>
<dbReference type="AlphaFoldDB" id="A0A2A8CVM7"/>
<dbReference type="Pfam" id="PF05103">
    <property type="entry name" value="DivIVA"/>
    <property type="match status" value="1"/>
</dbReference>
<feature type="region of interest" description="Disordered" evidence="8">
    <location>
        <begin position="156"/>
        <end position="292"/>
    </location>
</feature>
<proteinExistence type="inferred from homology"/>
<comment type="caution">
    <text evidence="9">The sequence shown here is derived from an EMBL/GenBank/DDBJ whole genome shotgun (WGS) entry which is preliminary data.</text>
</comment>
<feature type="compositionally biased region" description="Low complexity" evidence="8">
    <location>
        <begin position="222"/>
        <end position="231"/>
    </location>
</feature>
<evidence type="ECO:0000256" key="6">
    <source>
        <dbReference type="ARBA" id="ARBA00023306"/>
    </source>
</evidence>
<evidence type="ECO:0000256" key="8">
    <source>
        <dbReference type="SAM" id="MobiDB-lite"/>
    </source>
</evidence>
<evidence type="ECO:0000313" key="10">
    <source>
        <dbReference type="Proteomes" id="UP000220102"/>
    </source>
</evidence>
<gene>
    <name evidence="9" type="ORF">CRI94_14110</name>
</gene>
<keyword evidence="4" id="KW-0132">Cell division</keyword>
<dbReference type="OrthoDB" id="9815492at2"/>
<comment type="similarity">
    <text evidence="2">Belongs to the DivIVA family.</text>
</comment>
<organism evidence="9 10">
    <name type="scientific">Longibacter salinarum</name>
    <dbReference type="NCBI Taxonomy" id="1850348"/>
    <lineage>
        <taxon>Bacteria</taxon>
        <taxon>Pseudomonadati</taxon>
        <taxon>Rhodothermota</taxon>
        <taxon>Rhodothermia</taxon>
        <taxon>Rhodothermales</taxon>
        <taxon>Salisaetaceae</taxon>
        <taxon>Longibacter</taxon>
    </lineage>
</organism>
<dbReference type="InterPro" id="IPR019933">
    <property type="entry name" value="DivIVA_domain"/>
</dbReference>
<dbReference type="InterPro" id="IPR007793">
    <property type="entry name" value="DivIVA_fam"/>
</dbReference>
<dbReference type="Gene3D" id="6.10.250.660">
    <property type="match status" value="1"/>
</dbReference>